<accession>A0ABU1UUT5</accession>
<dbReference type="Proteomes" id="UP001253595">
    <property type="component" value="Unassembled WGS sequence"/>
</dbReference>
<gene>
    <name evidence="1" type="ORF">J2X05_000957</name>
</gene>
<reference evidence="1 2" key="1">
    <citation type="submission" date="2023-07" db="EMBL/GenBank/DDBJ databases">
        <title>Sorghum-associated microbial communities from plants grown in Nebraska, USA.</title>
        <authorList>
            <person name="Schachtman D."/>
        </authorList>
    </citation>
    <scope>NUCLEOTIDE SEQUENCE [LARGE SCALE GENOMIC DNA]</scope>
    <source>
        <strain evidence="1 2">BE190</strain>
    </source>
</reference>
<sequence>MSHEEYIQKQRNRAVAVARGMLYGSIHYLEGAVELSSLRFEIGLPENDSDFLAFTAVASETDHLPLGTARQYWSQEALKKHELKIEQSINWAKEFSLTNCKSIIERFSA</sequence>
<evidence type="ECO:0000313" key="2">
    <source>
        <dbReference type="Proteomes" id="UP001253595"/>
    </source>
</evidence>
<comment type="caution">
    <text evidence="1">The sequence shown here is derived from an EMBL/GenBank/DDBJ whole genome shotgun (WGS) entry which is preliminary data.</text>
</comment>
<keyword evidence="2" id="KW-1185">Reference proteome</keyword>
<evidence type="ECO:0008006" key="3">
    <source>
        <dbReference type="Google" id="ProtNLM"/>
    </source>
</evidence>
<protein>
    <recommendedName>
        <fullName evidence="3">DUF2489 domain-containing protein</fullName>
    </recommendedName>
</protein>
<evidence type="ECO:0000313" key="1">
    <source>
        <dbReference type="EMBL" id="MDR7088954.1"/>
    </source>
</evidence>
<organism evidence="1 2">
    <name type="scientific">Cellvibrio fibrivorans</name>
    <dbReference type="NCBI Taxonomy" id="126350"/>
    <lineage>
        <taxon>Bacteria</taxon>
        <taxon>Pseudomonadati</taxon>
        <taxon>Pseudomonadota</taxon>
        <taxon>Gammaproteobacteria</taxon>
        <taxon>Cellvibrionales</taxon>
        <taxon>Cellvibrionaceae</taxon>
        <taxon>Cellvibrio</taxon>
    </lineage>
</organism>
<proteinExistence type="predicted"/>
<name>A0ABU1UUT5_9GAMM</name>
<dbReference type="EMBL" id="JAVDVX010000001">
    <property type="protein sequence ID" value="MDR7088954.1"/>
    <property type="molecule type" value="Genomic_DNA"/>
</dbReference>
<dbReference type="RefSeq" id="WP_310069291.1">
    <property type="nucleotide sequence ID" value="NZ_JAVDVX010000001.1"/>
</dbReference>